<proteinExistence type="predicted"/>
<dbReference type="EnsemblMetazoa" id="HelroT160506">
    <property type="protein sequence ID" value="HelroP160506"/>
    <property type="gene ID" value="HelroG160506"/>
</dbReference>
<dbReference type="AlphaFoldDB" id="T1EQC2"/>
<gene>
    <name evidence="2" type="primary">20198772</name>
    <name evidence="1" type="ORF">HELRODRAFT_160506</name>
</gene>
<dbReference type="Proteomes" id="UP000015101">
    <property type="component" value="Unassembled WGS sequence"/>
</dbReference>
<dbReference type="EMBL" id="KB096324">
    <property type="protein sequence ID" value="ESO06341.1"/>
    <property type="molecule type" value="Genomic_DNA"/>
</dbReference>
<reference evidence="1 3" key="2">
    <citation type="journal article" date="2013" name="Nature">
        <title>Insights into bilaterian evolution from three spiralian genomes.</title>
        <authorList>
            <person name="Simakov O."/>
            <person name="Marletaz F."/>
            <person name="Cho S.J."/>
            <person name="Edsinger-Gonzales E."/>
            <person name="Havlak P."/>
            <person name="Hellsten U."/>
            <person name="Kuo D.H."/>
            <person name="Larsson T."/>
            <person name="Lv J."/>
            <person name="Arendt D."/>
            <person name="Savage R."/>
            <person name="Osoegawa K."/>
            <person name="de Jong P."/>
            <person name="Grimwood J."/>
            <person name="Chapman J.A."/>
            <person name="Shapiro H."/>
            <person name="Aerts A."/>
            <person name="Otillar R.P."/>
            <person name="Terry A.Y."/>
            <person name="Boore J.L."/>
            <person name="Grigoriev I.V."/>
            <person name="Lindberg D.R."/>
            <person name="Seaver E.C."/>
            <person name="Weisblat D.A."/>
            <person name="Putnam N.H."/>
            <person name="Rokhsar D.S."/>
        </authorList>
    </citation>
    <scope>NUCLEOTIDE SEQUENCE</scope>
</reference>
<dbReference type="HOGENOM" id="CLU_2186767_0_0_1"/>
<dbReference type="EMBL" id="AMQM01000610">
    <property type="status" value="NOT_ANNOTATED_CDS"/>
    <property type="molecule type" value="Genomic_DNA"/>
</dbReference>
<dbReference type="InParanoid" id="T1EQC2"/>
<evidence type="ECO:0000313" key="1">
    <source>
        <dbReference type="EMBL" id="ESO06341.1"/>
    </source>
</evidence>
<reference evidence="2" key="3">
    <citation type="submission" date="2015-06" db="UniProtKB">
        <authorList>
            <consortium name="EnsemblMetazoa"/>
        </authorList>
    </citation>
    <scope>IDENTIFICATION</scope>
</reference>
<dbReference type="CTD" id="20198772"/>
<accession>T1EQC2</accession>
<organism evidence="2 3">
    <name type="scientific">Helobdella robusta</name>
    <name type="common">Californian leech</name>
    <dbReference type="NCBI Taxonomy" id="6412"/>
    <lineage>
        <taxon>Eukaryota</taxon>
        <taxon>Metazoa</taxon>
        <taxon>Spiralia</taxon>
        <taxon>Lophotrochozoa</taxon>
        <taxon>Annelida</taxon>
        <taxon>Clitellata</taxon>
        <taxon>Hirudinea</taxon>
        <taxon>Rhynchobdellida</taxon>
        <taxon>Glossiphoniidae</taxon>
        <taxon>Helobdella</taxon>
    </lineage>
</organism>
<reference evidence="3" key="1">
    <citation type="submission" date="2012-12" db="EMBL/GenBank/DDBJ databases">
        <authorList>
            <person name="Hellsten U."/>
            <person name="Grimwood J."/>
            <person name="Chapman J.A."/>
            <person name="Shapiro H."/>
            <person name="Aerts A."/>
            <person name="Otillar R.P."/>
            <person name="Terry A.Y."/>
            <person name="Boore J.L."/>
            <person name="Simakov O."/>
            <person name="Marletaz F."/>
            <person name="Cho S.-J."/>
            <person name="Edsinger-Gonzales E."/>
            <person name="Havlak P."/>
            <person name="Kuo D.-H."/>
            <person name="Larsson T."/>
            <person name="Lv J."/>
            <person name="Arendt D."/>
            <person name="Savage R."/>
            <person name="Osoegawa K."/>
            <person name="de Jong P."/>
            <person name="Lindberg D.R."/>
            <person name="Seaver E.C."/>
            <person name="Weisblat D.A."/>
            <person name="Putnam N.H."/>
            <person name="Grigoriev I.V."/>
            <person name="Rokhsar D.S."/>
        </authorList>
    </citation>
    <scope>NUCLEOTIDE SEQUENCE</scope>
</reference>
<dbReference type="RefSeq" id="XP_009015709.1">
    <property type="nucleotide sequence ID" value="XM_009017461.1"/>
</dbReference>
<evidence type="ECO:0000313" key="3">
    <source>
        <dbReference type="Proteomes" id="UP000015101"/>
    </source>
</evidence>
<name>T1EQC2_HELRO</name>
<evidence type="ECO:0000313" key="2">
    <source>
        <dbReference type="EnsemblMetazoa" id="HelroP160506"/>
    </source>
</evidence>
<dbReference type="GeneID" id="20198772"/>
<sequence length="109" mass="12870">MKVEKVEFEDRKRQALSVKCSSRKIDKKFGAMQCEFDKVDEMCRILKPCLILGRPNADCKNVKWAIKKKTWLDKINCSLQFMGLRMECSTIRNLNILSTHNNYSDFRNF</sequence>
<keyword evidence="3" id="KW-1185">Reference proteome</keyword>
<dbReference type="KEGG" id="hro:HELRODRAFT_160506"/>
<protein>
    <submittedName>
        <fullName evidence="1 2">Uncharacterized protein</fullName>
    </submittedName>
</protein>